<evidence type="ECO:0000259" key="2">
    <source>
        <dbReference type="Pfam" id="PF13598"/>
    </source>
</evidence>
<feature type="compositionally biased region" description="Basic and acidic residues" evidence="1">
    <location>
        <begin position="119"/>
        <end position="131"/>
    </location>
</feature>
<keyword evidence="4" id="KW-1185">Reference proteome</keyword>
<protein>
    <submittedName>
        <fullName evidence="3">Mucoidy inhibitor A</fullName>
    </submittedName>
</protein>
<organism evidence="3 4">
    <name type="scientific">Ceratobasidium theobromae</name>
    <dbReference type="NCBI Taxonomy" id="1582974"/>
    <lineage>
        <taxon>Eukaryota</taxon>
        <taxon>Fungi</taxon>
        <taxon>Dikarya</taxon>
        <taxon>Basidiomycota</taxon>
        <taxon>Agaricomycotina</taxon>
        <taxon>Agaricomycetes</taxon>
        <taxon>Cantharellales</taxon>
        <taxon>Ceratobasidiaceae</taxon>
        <taxon>Ceratobasidium</taxon>
    </lineage>
</organism>
<dbReference type="AlphaFoldDB" id="A0A5N5Q5P8"/>
<dbReference type="EMBL" id="SSOP01001208">
    <property type="protein sequence ID" value="KAB5587315.1"/>
    <property type="molecule type" value="Genomic_DNA"/>
</dbReference>
<accession>A0A5N5Q5P8</accession>
<name>A0A5N5Q5P8_9AGAM</name>
<feature type="domain" description="DUF4139" evidence="2">
    <location>
        <begin position="16"/>
        <end position="101"/>
    </location>
</feature>
<reference evidence="3 4" key="1">
    <citation type="journal article" date="2019" name="Fungal Biol. Biotechnol.">
        <title>Draft genome sequence of fastidious pathogen Ceratobasidium theobromae, which causes vascular-streak dieback in Theobroma cacao.</title>
        <authorList>
            <person name="Ali S.S."/>
            <person name="Asman A."/>
            <person name="Shao J."/>
            <person name="Firmansyah A.P."/>
            <person name="Susilo A.W."/>
            <person name="Rosmana A."/>
            <person name="McMahon P."/>
            <person name="Junaid M."/>
            <person name="Guest D."/>
            <person name="Kheng T.Y."/>
            <person name="Meinhardt L.W."/>
            <person name="Bailey B.A."/>
        </authorList>
    </citation>
    <scope>NUCLEOTIDE SEQUENCE [LARGE SCALE GENOMIC DNA]</scope>
    <source>
        <strain evidence="3 4">CT2</strain>
    </source>
</reference>
<sequence length="142" mass="15516">MDDNFVSKTQIEHVSPNDSFKTSLGVDSALRVTYPTAKTLNRTGGQSSFFLAKEKHTVSAQSQRITIRNSRHAAVSALRVLDHVPVSTDARIKVNVIAPKGLDSTSMVVPTSPTVETTDEGKGKGKEKERPWAALQKVELRD</sequence>
<gene>
    <name evidence="3" type="ORF">CTheo_9238</name>
</gene>
<dbReference type="Proteomes" id="UP000383932">
    <property type="component" value="Unassembled WGS sequence"/>
</dbReference>
<evidence type="ECO:0000313" key="4">
    <source>
        <dbReference type="Proteomes" id="UP000383932"/>
    </source>
</evidence>
<dbReference type="PANTHER" id="PTHR31005">
    <property type="entry name" value="DUF4139 DOMAIN-CONTAINING PROTEIN"/>
    <property type="match status" value="1"/>
</dbReference>
<dbReference type="Pfam" id="PF13598">
    <property type="entry name" value="DUF4139"/>
    <property type="match status" value="1"/>
</dbReference>
<dbReference type="InterPro" id="IPR011935">
    <property type="entry name" value="CHP02231"/>
</dbReference>
<proteinExistence type="predicted"/>
<feature type="region of interest" description="Disordered" evidence="1">
    <location>
        <begin position="103"/>
        <end position="142"/>
    </location>
</feature>
<feature type="compositionally biased region" description="Polar residues" evidence="1">
    <location>
        <begin position="103"/>
        <end position="116"/>
    </location>
</feature>
<dbReference type="OrthoDB" id="10068793at2759"/>
<dbReference type="PANTHER" id="PTHR31005:SF8">
    <property type="entry name" value="DUF4139 DOMAIN-CONTAINING PROTEIN"/>
    <property type="match status" value="1"/>
</dbReference>
<dbReference type="InterPro" id="IPR037291">
    <property type="entry name" value="DUF4139"/>
</dbReference>
<evidence type="ECO:0000313" key="3">
    <source>
        <dbReference type="EMBL" id="KAB5587315.1"/>
    </source>
</evidence>
<comment type="caution">
    <text evidence="3">The sequence shown here is derived from an EMBL/GenBank/DDBJ whole genome shotgun (WGS) entry which is preliminary data.</text>
</comment>
<evidence type="ECO:0000256" key="1">
    <source>
        <dbReference type="SAM" id="MobiDB-lite"/>
    </source>
</evidence>